<organism evidence="1 2">
    <name type="scientific">Allohahella marinimesophila</name>
    <dbReference type="NCBI Taxonomy" id="1054972"/>
    <lineage>
        <taxon>Bacteria</taxon>
        <taxon>Pseudomonadati</taxon>
        <taxon>Pseudomonadota</taxon>
        <taxon>Gammaproteobacteria</taxon>
        <taxon>Oceanospirillales</taxon>
        <taxon>Hahellaceae</taxon>
        <taxon>Allohahella</taxon>
    </lineage>
</organism>
<sequence length="280" mass="32273">MLTKVLASVLQSLPKTRTGDYIFSYMLFLRAHKRKPGASMLLNDYLFRLKTSNEMLSPLRQFTSDKALVKHFVAATVGDQYNIESIAVLESKDQVDSYKFPNTCCIKPTHGSGRVILRRNGEPIDKAEIKAWFDLNYYLYKREINYRYAQPKVIIEPILFGGTKGEDYKFFCYEGKVKLLQVDIGRHDNHTRKYYDGQMNEQDFSMKRPRELGAYELPKNMAEMIAVAEKLSSYFGFVRIDLYSDGNAIYVGEITHCPENACARFIPVEAEQKASDLIFN</sequence>
<proteinExistence type="predicted"/>
<keyword evidence="2" id="KW-1185">Reference proteome</keyword>
<name>A0ABP7Q3W2_9GAMM</name>
<gene>
    <name evidence="1" type="ORF">GCM10022278_36020</name>
</gene>
<accession>A0ABP7Q3W2</accession>
<dbReference type="Pfam" id="PF14305">
    <property type="entry name" value="ATPgrasp_TupA"/>
    <property type="match status" value="1"/>
</dbReference>
<dbReference type="EMBL" id="BAABBO010000019">
    <property type="protein sequence ID" value="GAA3975987.1"/>
    <property type="molecule type" value="Genomic_DNA"/>
</dbReference>
<reference evidence="2" key="1">
    <citation type="journal article" date="2019" name="Int. J. Syst. Evol. Microbiol.">
        <title>The Global Catalogue of Microorganisms (GCM) 10K type strain sequencing project: providing services to taxonomists for standard genome sequencing and annotation.</title>
        <authorList>
            <consortium name="The Broad Institute Genomics Platform"/>
            <consortium name="The Broad Institute Genome Sequencing Center for Infectious Disease"/>
            <person name="Wu L."/>
            <person name="Ma J."/>
        </authorList>
    </citation>
    <scope>NUCLEOTIDE SEQUENCE [LARGE SCALE GENOMIC DNA]</scope>
    <source>
        <strain evidence="2">JCM 17555</strain>
    </source>
</reference>
<dbReference type="SUPFAM" id="SSF56059">
    <property type="entry name" value="Glutathione synthetase ATP-binding domain-like"/>
    <property type="match status" value="1"/>
</dbReference>
<comment type="caution">
    <text evidence="1">The sequence shown here is derived from an EMBL/GenBank/DDBJ whole genome shotgun (WGS) entry which is preliminary data.</text>
</comment>
<protein>
    <submittedName>
        <fullName evidence="1">ATP-grasp fold amidoligase family protein</fullName>
    </submittedName>
</protein>
<dbReference type="InterPro" id="IPR029465">
    <property type="entry name" value="ATPgrasp_TupA"/>
</dbReference>
<evidence type="ECO:0000313" key="2">
    <source>
        <dbReference type="Proteomes" id="UP001501337"/>
    </source>
</evidence>
<dbReference type="RefSeq" id="WP_344809020.1">
    <property type="nucleotide sequence ID" value="NZ_BAABBO010000019.1"/>
</dbReference>
<evidence type="ECO:0000313" key="1">
    <source>
        <dbReference type="EMBL" id="GAA3975987.1"/>
    </source>
</evidence>
<dbReference type="Proteomes" id="UP001501337">
    <property type="component" value="Unassembled WGS sequence"/>
</dbReference>